<proteinExistence type="predicted"/>
<sequence length="191" mass="22599">MEKKFYILTEIGEYTPDQFIGEQWVKAFDKFELEENPEKDKQFEEYLKSLKGLEIDMSTQIFVRTFEDPEFPGDKMLKTLLEEAGKYLEVMLDNFDGGDDSYYDYVPDLSEQIQMLLYQIPNCPEKNALIDKWVQGMWEEYLSNEDSDYINSDDELQDMVQWMTSTAIGTNHDKVLTCKNVLEVWNKLKNE</sequence>
<organism evidence="1">
    <name type="scientific">Ackermannviridae sp</name>
    <dbReference type="NCBI Taxonomy" id="2831612"/>
    <lineage>
        <taxon>Viruses</taxon>
        <taxon>Duplodnaviria</taxon>
        <taxon>Heunggongvirae</taxon>
        <taxon>Uroviricota</taxon>
        <taxon>Caudoviricetes</taxon>
        <taxon>Pantevenvirales</taxon>
        <taxon>Ackermannviridae</taxon>
    </lineage>
</organism>
<protein>
    <submittedName>
        <fullName evidence="1">Uncharacterized protein</fullName>
    </submittedName>
</protein>
<dbReference type="EMBL" id="BK035305">
    <property type="protein sequence ID" value="DAG92295.1"/>
    <property type="molecule type" value="Genomic_DNA"/>
</dbReference>
<evidence type="ECO:0000313" key="1">
    <source>
        <dbReference type="EMBL" id="DAG92295.1"/>
    </source>
</evidence>
<name>A0A8S5VM68_9CAUD</name>
<accession>A0A8S5VM68</accession>
<reference evidence="1" key="1">
    <citation type="journal article" date="2021" name="Proc. Natl. Acad. Sci. U.S.A.">
        <title>A Catalog of Tens of Thousands of Viruses from Human Metagenomes Reveals Hidden Associations with Chronic Diseases.</title>
        <authorList>
            <person name="Tisza M.J."/>
            <person name="Buck C.B."/>
        </authorList>
    </citation>
    <scope>NUCLEOTIDE SEQUENCE</scope>
    <source>
        <strain evidence="1">Ctnaj7</strain>
    </source>
</reference>